<organism evidence="1 2">
    <name type="scientific">candidate division WOR_3 bacterium SM23_60</name>
    <dbReference type="NCBI Taxonomy" id="1703780"/>
    <lineage>
        <taxon>Bacteria</taxon>
        <taxon>Bacteria division WOR-3</taxon>
    </lineage>
</organism>
<reference evidence="1 2" key="1">
    <citation type="journal article" date="2015" name="Microbiome">
        <title>Genomic resolution of linkages in carbon, nitrogen, and sulfur cycling among widespread estuary sediment bacteria.</title>
        <authorList>
            <person name="Baker B.J."/>
            <person name="Lazar C.S."/>
            <person name="Teske A.P."/>
            <person name="Dick G.J."/>
        </authorList>
    </citation>
    <scope>NUCLEOTIDE SEQUENCE [LARGE SCALE GENOMIC DNA]</scope>
    <source>
        <strain evidence="1">SM23_60</strain>
    </source>
</reference>
<evidence type="ECO:0008006" key="3">
    <source>
        <dbReference type="Google" id="ProtNLM"/>
    </source>
</evidence>
<name>A0A0S8GI63_UNCW3</name>
<dbReference type="Proteomes" id="UP000051096">
    <property type="component" value="Unassembled WGS sequence"/>
</dbReference>
<proteinExistence type="predicted"/>
<dbReference type="Gene3D" id="2.40.160.60">
    <property type="entry name" value="Outer membrane protein transport protein (OMPP1/FadL/TodX)"/>
    <property type="match status" value="1"/>
</dbReference>
<comment type="caution">
    <text evidence="1">The sequence shown here is derived from an EMBL/GenBank/DDBJ whole genome shotgun (WGS) entry which is preliminary data.</text>
</comment>
<gene>
    <name evidence="1" type="ORF">AMJ87_03765</name>
</gene>
<sequence length="265" mass="28754">MGGTGVAQYANPSVIYFNPAGSYFTHRGISLMHAENFAGIVKNEFGSVTIPQKNMSLGVGIQYLSVGDIKFTSLYDTTDFPNSNNRPYVTDTVGTKDMVVYLNGAKGNDRVAFGANVKVFYRNLSVITGYGGGLDVGAVMNLDHLIVGITLRDFVLSPILWSNGTKETIITKVAFGVAPIIPLTTINSGVVLACDVVKPIDIEGFDVNLGFEYTYKDVICGRIGIYRGNYTFGAGLQYRQFNVDYALVTHSELANSNKISAGYRF</sequence>
<dbReference type="EMBL" id="LJUO01000023">
    <property type="protein sequence ID" value="KPK72742.1"/>
    <property type="molecule type" value="Genomic_DNA"/>
</dbReference>
<dbReference type="AlphaFoldDB" id="A0A0S8GI63"/>
<protein>
    <recommendedName>
        <fullName evidence="3">DUF5723 domain-containing protein</fullName>
    </recommendedName>
</protein>
<evidence type="ECO:0000313" key="2">
    <source>
        <dbReference type="Proteomes" id="UP000051096"/>
    </source>
</evidence>
<evidence type="ECO:0000313" key="1">
    <source>
        <dbReference type="EMBL" id="KPK72742.1"/>
    </source>
</evidence>
<accession>A0A0S8GI63</accession>